<evidence type="ECO:0000313" key="2">
    <source>
        <dbReference type="EMBL" id="SIS70830.1"/>
    </source>
</evidence>
<dbReference type="OrthoDB" id="6421905at2"/>
<evidence type="ECO:0000259" key="1">
    <source>
        <dbReference type="Pfam" id="PF24722"/>
    </source>
</evidence>
<dbReference type="AlphaFoldDB" id="A0A1N7LAS5"/>
<gene>
    <name evidence="2" type="ORF">SAMN05421785_10292</name>
</gene>
<evidence type="ECO:0000313" key="3">
    <source>
        <dbReference type="Proteomes" id="UP000185781"/>
    </source>
</evidence>
<feature type="domain" description="DUF7674" evidence="1">
    <location>
        <begin position="9"/>
        <end position="118"/>
    </location>
</feature>
<dbReference type="InterPro" id="IPR056091">
    <property type="entry name" value="DUF7674"/>
</dbReference>
<dbReference type="RefSeq" id="WP_076390647.1">
    <property type="nucleotide sequence ID" value="NZ_FTOV01000002.1"/>
</dbReference>
<accession>A0A1N7LAS5</accession>
<sequence>MEKELILNLFNRIPDFKTKFDLDDDDPLFIVFGGLGTYIEELHNSKYKIVKYNIKSATIKNDQDILNIIFNYLSEIFNNDDQEIHNLINVSVWEVIPTLKHGYVIAKDFMSDLMYSEFLKNYPYENHKNDWDNENYYSEEELRRIFEPDSADL</sequence>
<dbReference type="Pfam" id="PF24722">
    <property type="entry name" value="DUF7674"/>
    <property type="match status" value="1"/>
</dbReference>
<name>A0A1N7LAS5_9FLAO</name>
<dbReference type="Proteomes" id="UP000185781">
    <property type="component" value="Unassembled WGS sequence"/>
</dbReference>
<proteinExistence type="predicted"/>
<protein>
    <recommendedName>
        <fullName evidence="1">DUF7674 domain-containing protein</fullName>
    </recommendedName>
</protein>
<reference evidence="2 3" key="1">
    <citation type="submission" date="2017-01" db="EMBL/GenBank/DDBJ databases">
        <authorList>
            <person name="Mah S.A."/>
            <person name="Swanson W.J."/>
            <person name="Moy G.W."/>
            <person name="Vacquier V.D."/>
        </authorList>
    </citation>
    <scope>NUCLEOTIDE SEQUENCE [LARGE SCALE GENOMIC DNA]</scope>
    <source>
        <strain evidence="2 3">DSM 18014</strain>
    </source>
</reference>
<dbReference type="EMBL" id="FTOV01000002">
    <property type="protein sequence ID" value="SIS70830.1"/>
    <property type="molecule type" value="Genomic_DNA"/>
</dbReference>
<organism evidence="2 3">
    <name type="scientific">Chryseobacterium gambrini</name>
    <dbReference type="NCBI Taxonomy" id="373672"/>
    <lineage>
        <taxon>Bacteria</taxon>
        <taxon>Pseudomonadati</taxon>
        <taxon>Bacteroidota</taxon>
        <taxon>Flavobacteriia</taxon>
        <taxon>Flavobacteriales</taxon>
        <taxon>Weeksellaceae</taxon>
        <taxon>Chryseobacterium group</taxon>
        <taxon>Chryseobacterium</taxon>
    </lineage>
</organism>